<reference evidence="2" key="1">
    <citation type="journal article" date="2020" name="mSystems">
        <title>Genome- and Community-Level Interaction Insights into Carbon Utilization and Element Cycling Functions of Hydrothermarchaeota in Hydrothermal Sediment.</title>
        <authorList>
            <person name="Zhou Z."/>
            <person name="Liu Y."/>
            <person name="Xu W."/>
            <person name="Pan J."/>
            <person name="Luo Z.H."/>
            <person name="Li M."/>
        </authorList>
    </citation>
    <scope>NUCLEOTIDE SEQUENCE [LARGE SCALE GENOMIC DNA]</scope>
    <source>
        <strain evidence="2">SpSt-747</strain>
    </source>
</reference>
<dbReference type="InterPro" id="IPR012437">
    <property type="entry name" value="DUF1638"/>
</dbReference>
<gene>
    <name evidence="2" type="ORF">ENV30_03100</name>
</gene>
<feature type="domain" description="DUF1638" evidence="1">
    <location>
        <begin position="73"/>
        <end position="261"/>
    </location>
</feature>
<dbReference type="EMBL" id="DTFV01000045">
    <property type="protein sequence ID" value="HGI30287.1"/>
    <property type="molecule type" value="Genomic_DNA"/>
</dbReference>
<protein>
    <submittedName>
        <fullName evidence="2">DUF1638 domain-containing protein</fullName>
    </submittedName>
</protein>
<organism evidence="2">
    <name type="scientific">Candidatus Caldatribacterium californiense</name>
    <dbReference type="NCBI Taxonomy" id="1454726"/>
    <lineage>
        <taxon>Bacteria</taxon>
        <taxon>Pseudomonadati</taxon>
        <taxon>Atribacterota</taxon>
        <taxon>Atribacteria</taxon>
        <taxon>Atribacterales</taxon>
        <taxon>Candidatus Caldatribacteriaceae</taxon>
        <taxon>Candidatus Caldatribacterium</taxon>
    </lineage>
</organism>
<name>A0A7V3YFR7_9BACT</name>
<proteinExistence type="predicted"/>
<accession>A0A7V3YFR7</accession>
<comment type="caution">
    <text evidence="2">The sequence shown here is derived from an EMBL/GenBank/DDBJ whole genome shotgun (WGS) entry which is preliminary data.</text>
</comment>
<evidence type="ECO:0000259" key="1">
    <source>
        <dbReference type="Pfam" id="PF07796"/>
    </source>
</evidence>
<dbReference type="AlphaFoldDB" id="A0A7V3YFR7"/>
<sequence length="295" mass="34311">MHVVIAAEQEHHLPGKLSSFPLQSTRCGDTMPKRGDAMHSVVQRRFKVIACRSMYREISFLVSQVKSACDVTFLPLGLHNNPETLRETLRREIATTSPQRFAYEKGNLETGYDYDAILLGYGLCSRGTEGLSSPRYPIVIPRVHDCIAILLGSHRRYEELINQYRGIYWYSPGWIEHSLEPGKERYTLVYETYREKYGEDNARYLMQLEESWQREYHHAFYIRWGFPVDEAYEAFTRECAEFLGWEYRVVEGDKGLLRDLLEGRWDKERFVVLAPGETLEASGDACIFRKSVLAQ</sequence>
<evidence type="ECO:0000313" key="2">
    <source>
        <dbReference type="EMBL" id="HGI30287.1"/>
    </source>
</evidence>
<dbReference type="Pfam" id="PF07796">
    <property type="entry name" value="DUF1638"/>
    <property type="match status" value="1"/>
</dbReference>